<dbReference type="Pfam" id="PF20339">
    <property type="entry name" value="DUF6634"/>
    <property type="match status" value="1"/>
</dbReference>
<dbReference type="EMBL" id="AOSK01000103">
    <property type="protein sequence ID" value="EYD74829.1"/>
    <property type="molecule type" value="Genomic_DNA"/>
</dbReference>
<comment type="caution">
    <text evidence="1">The sequence shown here is derived from an EMBL/GenBank/DDBJ whole genome shotgun (WGS) entry which is preliminary data.</text>
</comment>
<evidence type="ECO:0000313" key="1">
    <source>
        <dbReference type="EMBL" id="EYD74829.1"/>
    </source>
</evidence>
<accession>A0A017HM21</accession>
<proteinExistence type="predicted"/>
<evidence type="ECO:0000313" key="2">
    <source>
        <dbReference type="Proteomes" id="UP000019666"/>
    </source>
</evidence>
<keyword evidence="2" id="KW-1185">Reference proteome</keyword>
<organism evidence="1 2">
    <name type="scientific">Rubellimicrobium mesophilum DSM 19309</name>
    <dbReference type="NCBI Taxonomy" id="442562"/>
    <lineage>
        <taxon>Bacteria</taxon>
        <taxon>Pseudomonadati</taxon>
        <taxon>Pseudomonadota</taxon>
        <taxon>Alphaproteobacteria</taxon>
        <taxon>Rhodobacterales</taxon>
        <taxon>Roseobacteraceae</taxon>
        <taxon>Rubellimicrobium</taxon>
    </lineage>
</organism>
<sequence length="206" mass="22797">MALEALREAAAPLLTSPDAPVRLADLPPVWQAHLLDFPQYYDRLVPPGCDEVAREDWEELLDQVAQRLERATRLPGLFAAVERGPSPEDLADAPCLSPWSLALAWYGWPVLTGHVTAHPRLGEGWIYTSFLVGLDPHRRWARSQTRWYRLGEPMTEAHGPAFGQAALPVRLIGADDARVAGHLASLREGVSRLLEPLVLPAEEGRP</sequence>
<dbReference type="AlphaFoldDB" id="A0A017HM21"/>
<dbReference type="Proteomes" id="UP000019666">
    <property type="component" value="Unassembled WGS sequence"/>
</dbReference>
<gene>
    <name evidence="1" type="ORF">Rumeso_03596</name>
</gene>
<reference evidence="1 2" key="1">
    <citation type="submission" date="2013-02" db="EMBL/GenBank/DDBJ databases">
        <authorList>
            <person name="Fiebig A."/>
            <person name="Goeker M."/>
            <person name="Klenk H.-P.P."/>
        </authorList>
    </citation>
    <scope>NUCLEOTIDE SEQUENCE [LARGE SCALE GENOMIC DNA]</scope>
    <source>
        <strain evidence="1 2">DSM 19309</strain>
    </source>
</reference>
<dbReference type="InterPro" id="IPR046574">
    <property type="entry name" value="DUF6634"/>
</dbReference>
<protein>
    <submittedName>
        <fullName evidence="1">Uncharacterized protein</fullName>
    </submittedName>
</protein>
<dbReference type="STRING" id="442562.Rumeso_03596"/>
<name>A0A017HM21_9RHOB</name>
<dbReference type="HOGENOM" id="CLU_1223993_0_0_5"/>